<dbReference type="RefSeq" id="XP_018135523.1">
    <property type="nucleotide sequence ID" value="XM_018269929.1"/>
</dbReference>
<dbReference type="InterPro" id="IPR023244">
    <property type="entry name" value="Brefeldin_A-sensitivity_4"/>
</dbReference>
<feature type="transmembrane region" description="Helical" evidence="6">
    <location>
        <begin position="752"/>
        <end position="769"/>
    </location>
</feature>
<evidence type="ECO:0000256" key="1">
    <source>
        <dbReference type="ARBA" id="ARBA00004141"/>
    </source>
</evidence>
<dbReference type="GO" id="GO:0016020">
    <property type="term" value="C:membrane"/>
    <property type="evidence" value="ECO:0007669"/>
    <property type="project" value="UniProtKB-SubCell"/>
</dbReference>
<feature type="transmembrane region" description="Helical" evidence="6">
    <location>
        <begin position="243"/>
        <end position="263"/>
    </location>
</feature>
<dbReference type="InterPro" id="IPR052430">
    <property type="entry name" value="IVT-Associated"/>
</dbReference>
<feature type="compositionally biased region" description="Basic residues" evidence="5">
    <location>
        <begin position="57"/>
        <end position="72"/>
    </location>
</feature>
<keyword evidence="3 6" id="KW-1133">Transmembrane helix</keyword>
<feature type="transmembrane region" description="Helical" evidence="6">
    <location>
        <begin position="775"/>
        <end position="792"/>
    </location>
</feature>
<feature type="region of interest" description="Disordered" evidence="5">
    <location>
        <begin position="1075"/>
        <end position="1111"/>
    </location>
</feature>
<evidence type="ECO:0000259" key="9">
    <source>
        <dbReference type="Pfam" id="PF13515"/>
    </source>
</evidence>
<feature type="transmembrane region" description="Helical" evidence="6">
    <location>
        <begin position="284"/>
        <end position="308"/>
    </location>
</feature>
<evidence type="ECO:0000256" key="2">
    <source>
        <dbReference type="ARBA" id="ARBA00022692"/>
    </source>
</evidence>
<feature type="transmembrane region" description="Helical" evidence="6">
    <location>
        <begin position="919"/>
        <end position="937"/>
    </location>
</feature>
<evidence type="ECO:0008006" key="12">
    <source>
        <dbReference type="Google" id="ProtNLM"/>
    </source>
</evidence>
<dbReference type="PANTHER" id="PTHR47804:SF3">
    <property type="entry name" value="PROTEIN BRE4"/>
    <property type="match status" value="1"/>
</dbReference>
<evidence type="ECO:0000256" key="3">
    <source>
        <dbReference type="ARBA" id="ARBA00022989"/>
    </source>
</evidence>
<feature type="transmembrane region" description="Helical" evidence="6">
    <location>
        <begin position="320"/>
        <end position="338"/>
    </location>
</feature>
<sequence length="1170" mass="131378">MEGSQQPGGADPPQGTTTSKPTIERRRSRALSVLKSSKPKVNDEGQSSGAGGVSKGILHRRPTLGPRKKEKHIKIEEGPQRPNPLVNASSIYMGSYGPSPSASRPISMRSMRSPGSPRSPRPSAMGTPRHSAMATPRHSLSAVGMNTVHLEELDHLLRDLNVHLETYGIQETRDGFFDAPFFKPPKTDKEELMRSARNTLPASFRKKHPLSVSHFLPKQWHELKSVVRRLMTTRAGIKLTKSFLGFFIPYILCLIPVVGNWVGRYRYIMVLSALFNHPGRTIGAQIDGAFLTIMGTCTGLGWGALALYVSDSTSVAEGGYGGVLAAFLIIFMGVMASLRSYLIRIYQFVVPAGIAAMFCCLAETGRNVTWEKLLAYGIPWALGQGISLIVCLVIAPDGGSRQIALAVHDAFRVMQDGLTLPRTENQSIHRQLSWTFVNLSQAYRDLALDISYTRFAPGDIAEVRNAMQAVVRSLLSLKTETELFNGAESNSQQANDSSDGDVVVDIEEPRSRQASTGTIEEQAVNLVTKTLAGPTEQLLADMRDGLDCCNAVLLGMSGYRKYIGPPPEVSSDVLGSLVNLRKAKINFDKLHKELINDEAFPATFSNYPDVVELFLFVNPVRQTADSLESLLVLVMKMQQSQKKWRFYLPHYPFHKSLQRTNAQVRHDRGGMTTGLFFRSQRELNALMIGAQKSTFQPLPRNKAEESAATSSQESDDGDEDVIMNNETSSPKKTFRYKLWKVLHRAQGFEMRYALKVAIVVSMLSVPAWLEQSREWYNDYQSWWAVIVVWIMVHPRTGGNIQDLFTRSFCAILGAIWGGVAHAARDGNPVVVAVFAAIYMIPMVYRYTQSSHTRSGLVGCLSFIIVSLDLQAQDNRQSNINIAWTLGVAFVVGVISAILVSWLLWPFVARHELRKSLSGMIYYSALIYRGVVAQYIYYEEGDEPTQEDITRSEMLEGRLREAFVRMRHLLALTRHEIRLREPFNPLPYSALIESCEAFFENLVEVRQFSLYFHPNYMSQNEAVSSELLPYRRDAVASILMTLYILAGALRGKRRVPRYLPSAMVARKRLLDRMEELEMEQQEEERSKDYNDEHAEAPLGKKNNQTQGKQNAEESGMRFAQVYQFAYSKGLTQCVEHLEQLQKYTKAICGEVGFDPDDFAEVEHKIEDEWNR</sequence>
<dbReference type="PANTHER" id="PTHR47804">
    <property type="entry name" value="60S RIBOSOMAL PROTEIN L19"/>
    <property type="match status" value="1"/>
</dbReference>
<feature type="transmembrane region" description="Helical" evidence="6">
    <location>
        <begin position="345"/>
        <end position="364"/>
    </location>
</feature>
<feature type="region of interest" description="Disordered" evidence="5">
    <location>
        <begin position="696"/>
        <end position="726"/>
    </location>
</feature>
<feature type="transmembrane region" description="Helical" evidence="6">
    <location>
        <begin position="804"/>
        <end position="823"/>
    </location>
</feature>
<feature type="transmembrane region" description="Helical" evidence="6">
    <location>
        <begin position="883"/>
        <end position="907"/>
    </location>
</feature>
<dbReference type="InterPro" id="IPR049453">
    <property type="entry name" value="Memb_transporter_dom"/>
</dbReference>
<evidence type="ECO:0000313" key="11">
    <source>
        <dbReference type="Proteomes" id="UP000091956"/>
    </source>
</evidence>
<keyword evidence="4 6" id="KW-0472">Membrane</keyword>
<dbReference type="AlphaFoldDB" id="A0A2P2SY74"/>
<dbReference type="Pfam" id="PF13515">
    <property type="entry name" value="FUSC_2"/>
    <property type="match status" value="1"/>
</dbReference>
<keyword evidence="2 6" id="KW-0812">Transmembrane</keyword>
<accession>A0A2P2SY74</accession>
<feature type="region of interest" description="Disordered" evidence="5">
    <location>
        <begin position="1"/>
        <end position="132"/>
    </location>
</feature>
<feature type="domain" description="Putative ER transporter 6TM N-terminal" evidence="8">
    <location>
        <begin position="240"/>
        <end position="310"/>
    </location>
</feature>
<feature type="transmembrane region" description="Helical" evidence="6">
    <location>
        <begin position="854"/>
        <end position="871"/>
    </location>
</feature>
<dbReference type="InterPro" id="IPR018820">
    <property type="entry name" value="BRE4-related_DUF2421"/>
</dbReference>
<feature type="compositionally biased region" description="Low complexity" evidence="5">
    <location>
        <begin position="98"/>
        <end position="126"/>
    </location>
</feature>
<evidence type="ECO:0000256" key="6">
    <source>
        <dbReference type="SAM" id="Phobius"/>
    </source>
</evidence>
<comment type="subcellular location">
    <subcellularLocation>
        <location evidence="1">Membrane</location>
        <topology evidence="1">Multi-pass membrane protein</topology>
    </subcellularLocation>
</comment>
<protein>
    <recommendedName>
        <fullName evidence="12">DUF2421 domain-containing protein</fullName>
    </recommendedName>
</protein>
<dbReference type="Proteomes" id="UP000091956">
    <property type="component" value="Unassembled WGS sequence"/>
</dbReference>
<keyword evidence="11" id="KW-1185">Reference proteome</keyword>
<dbReference type="OrthoDB" id="1924968at2759"/>
<feature type="domain" description="Integral membrane bound transporter" evidence="9">
    <location>
        <begin position="774"/>
        <end position="899"/>
    </location>
</feature>
<feature type="transmembrane region" description="Helical" evidence="6">
    <location>
        <begin position="829"/>
        <end position="847"/>
    </location>
</feature>
<dbReference type="Pfam" id="PF10334">
    <property type="entry name" value="BRE4"/>
    <property type="match status" value="1"/>
</dbReference>
<reference evidence="11" key="2">
    <citation type="journal article" date="2018" name="Nat. Commun.">
        <title>Extreme sensitivity to ultraviolet light in the fungal pathogen causing white-nose syndrome of bats.</title>
        <authorList>
            <person name="Palmer J.M."/>
            <person name="Drees K.P."/>
            <person name="Foster J.T."/>
            <person name="Lindner D.L."/>
        </authorList>
    </citation>
    <scope>NUCLEOTIDE SEQUENCE [LARGE SCALE GENOMIC DNA]</scope>
    <source>
        <strain evidence="11">UAMH 10579</strain>
    </source>
</reference>
<proteinExistence type="predicted"/>
<feature type="transmembrane region" description="Helical" evidence="6">
    <location>
        <begin position="376"/>
        <end position="395"/>
    </location>
</feature>
<dbReference type="InterPro" id="IPR018823">
    <property type="entry name" value="ArAE_2_N"/>
</dbReference>
<reference evidence="10 11" key="1">
    <citation type="submission" date="2016-03" db="EMBL/GenBank/DDBJ databases">
        <title>Comparative genomics of Pseudogymnoascus destructans, the fungus causing white-nose syndrome of bats.</title>
        <authorList>
            <person name="Palmer J.M."/>
            <person name="Drees K.P."/>
            <person name="Foster J.T."/>
            <person name="Lindner D.L."/>
        </authorList>
    </citation>
    <scope>NUCLEOTIDE SEQUENCE [LARGE SCALE GENOMIC DNA]</scope>
    <source>
        <strain evidence="10 11">UAMH 10579</strain>
    </source>
</reference>
<organism evidence="10 11">
    <name type="scientific">Pseudogymnoascus verrucosus</name>
    <dbReference type="NCBI Taxonomy" id="342668"/>
    <lineage>
        <taxon>Eukaryota</taxon>
        <taxon>Fungi</taxon>
        <taxon>Dikarya</taxon>
        <taxon>Ascomycota</taxon>
        <taxon>Pezizomycotina</taxon>
        <taxon>Leotiomycetes</taxon>
        <taxon>Thelebolales</taxon>
        <taxon>Thelebolaceae</taxon>
        <taxon>Pseudogymnoascus</taxon>
    </lineage>
</organism>
<evidence type="ECO:0000256" key="5">
    <source>
        <dbReference type="SAM" id="MobiDB-lite"/>
    </source>
</evidence>
<evidence type="ECO:0000256" key="4">
    <source>
        <dbReference type="ARBA" id="ARBA00023136"/>
    </source>
</evidence>
<evidence type="ECO:0000259" key="7">
    <source>
        <dbReference type="Pfam" id="PF10334"/>
    </source>
</evidence>
<dbReference type="EMBL" id="KV460206">
    <property type="protein sequence ID" value="OBU01791.1"/>
    <property type="molecule type" value="Genomic_DNA"/>
</dbReference>
<evidence type="ECO:0000259" key="8">
    <source>
        <dbReference type="Pfam" id="PF10337"/>
    </source>
</evidence>
<gene>
    <name evidence="10" type="ORF">VE01_00397</name>
</gene>
<dbReference type="STRING" id="342668.A0A2P2SY74"/>
<feature type="domain" description="DUF2421" evidence="7">
    <location>
        <begin position="908"/>
        <end position="1099"/>
    </location>
</feature>
<feature type="compositionally biased region" description="Basic and acidic residues" evidence="5">
    <location>
        <begin position="1082"/>
        <end position="1094"/>
    </location>
</feature>
<name>A0A2P2SY74_9PEZI</name>
<dbReference type="Pfam" id="PF10337">
    <property type="entry name" value="ArAE_2_N"/>
    <property type="match status" value="1"/>
</dbReference>
<dbReference type="GeneID" id="28833783"/>
<evidence type="ECO:0000313" key="10">
    <source>
        <dbReference type="EMBL" id="OBU01791.1"/>
    </source>
</evidence>
<dbReference type="PRINTS" id="PR02047">
    <property type="entry name" value="BREFELDNASP4"/>
</dbReference>